<dbReference type="PANTHER" id="PTHR36845:SF1">
    <property type="entry name" value="HYDROLASE, PUTATIVE (AFU_ORTHOLOGUE AFUA_7G05090)-RELATED"/>
    <property type="match status" value="1"/>
</dbReference>
<dbReference type="InterPro" id="IPR012341">
    <property type="entry name" value="6hp_glycosidase-like_sf"/>
</dbReference>
<dbReference type="PANTHER" id="PTHR36845">
    <property type="entry name" value="HYDROLASE, PUTATIVE (AFU_ORTHOLOGUE AFUA_7G05090)-RELATED"/>
    <property type="match status" value="1"/>
</dbReference>
<gene>
    <name evidence="3" type="ORF">V5O48_007387</name>
</gene>
<evidence type="ECO:0000256" key="2">
    <source>
        <dbReference type="ARBA" id="ARBA00038358"/>
    </source>
</evidence>
<evidence type="ECO:0000256" key="1">
    <source>
        <dbReference type="ARBA" id="ARBA00022801"/>
    </source>
</evidence>
<protein>
    <submittedName>
        <fullName evidence="3">Uncharacterized protein</fullName>
    </submittedName>
</protein>
<accession>A0ABR3FGU3</accession>
<dbReference type="InterPro" id="IPR052369">
    <property type="entry name" value="UG_Glycosaminoglycan_Hydrolase"/>
</dbReference>
<reference evidence="3 4" key="1">
    <citation type="submission" date="2024-02" db="EMBL/GenBank/DDBJ databases">
        <title>A draft genome for the cacao thread blight pathogen Marasmius crinis-equi.</title>
        <authorList>
            <person name="Cohen S.P."/>
            <person name="Baruah I.K."/>
            <person name="Amoako-Attah I."/>
            <person name="Bukari Y."/>
            <person name="Meinhardt L.W."/>
            <person name="Bailey B.A."/>
        </authorList>
    </citation>
    <scope>NUCLEOTIDE SEQUENCE [LARGE SCALE GENOMIC DNA]</scope>
    <source>
        <strain evidence="3 4">GH-76</strain>
    </source>
</reference>
<keyword evidence="4" id="KW-1185">Reference proteome</keyword>
<sequence length="213" mass="23542">MAESTGTLFTKLQILGHASLVLFTSLYANTKHTPPAELFSPLIPQKLLRTYSALPTPVQYPQWTDKSAEGKWDYFVPDTWTSGFFPATLYEMNTRQTLCEEKDAAGLGTDWLSMGRKASDGLVGLPGHNTQGHDVGFLAFPFVEELKINPQNDTAKKTINAFASELANRFVPKAGVTRSWDNPDDPSRVRVIIDNMMNLDLLFVSAGLTGNKT</sequence>
<evidence type="ECO:0000313" key="4">
    <source>
        <dbReference type="Proteomes" id="UP001465976"/>
    </source>
</evidence>
<comment type="caution">
    <text evidence="3">The sequence shown here is derived from an EMBL/GenBank/DDBJ whole genome shotgun (WGS) entry which is preliminary data.</text>
</comment>
<name>A0ABR3FGU3_9AGAR</name>
<dbReference type="Gene3D" id="1.50.10.10">
    <property type="match status" value="1"/>
</dbReference>
<comment type="similarity">
    <text evidence="2">Belongs to the glycosyl hydrolase 88 family.</text>
</comment>
<dbReference type="SUPFAM" id="SSF48208">
    <property type="entry name" value="Six-hairpin glycosidases"/>
    <property type="match status" value="1"/>
</dbReference>
<evidence type="ECO:0000313" key="3">
    <source>
        <dbReference type="EMBL" id="KAL0574575.1"/>
    </source>
</evidence>
<dbReference type="InterPro" id="IPR008928">
    <property type="entry name" value="6-hairpin_glycosidase_sf"/>
</dbReference>
<dbReference type="Proteomes" id="UP001465976">
    <property type="component" value="Unassembled WGS sequence"/>
</dbReference>
<keyword evidence="1" id="KW-0378">Hydrolase</keyword>
<dbReference type="EMBL" id="JBAHYK010000385">
    <property type="protein sequence ID" value="KAL0574575.1"/>
    <property type="molecule type" value="Genomic_DNA"/>
</dbReference>
<proteinExistence type="inferred from homology"/>
<organism evidence="3 4">
    <name type="scientific">Marasmius crinis-equi</name>
    <dbReference type="NCBI Taxonomy" id="585013"/>
    <lineage>
        <taxon>Eukaryota</taxon>
        <taxon>Fungi</taxon>
        <taxon>Dikarya</taxon>
        <taxon>Basidiomycota</taxon>
        <taxon>Agaricomycotina</taxon>
        <taxon>Agaricomycetes</taxon>
        <taxon>Agaricomycetidae</taxon>
        <taxon>Agaricales</taxon>
        <taxon>Marasmiineae</taxon>
        <taxon>Marasmiaceae</taxon>
        <taxon>Marasmius</taxon>
    </lineage>
</organism>